<dbReference type="GeneID" id="84222499"/>
<dbReference type="Proteomes" id="UP000050320">
    <property type="component" value="Unassembled WGS sequence"/>
</dbReference>
<protein>
    <submittedName>
        <fullName evidence="2">Uncharacterized protein</fullName>
    </submittedName>
</protein>
<evidence type="ECO:0000313" key="2">
    <source>
        <dbReference type="EMBL" id="KQB36394.1"/>
    </source>
</evidence>
<gene>
    <name evidence="2" type="ORF">AOG54_07505</name>
</gene>
<evidence type="ECO:0000256" key="1">
    <source>
        <dbReference type="SAM" id="Phobius"/>
    </source>
</evidence>
<keyword evidence="1" id="KW-0812">Transmembrane</keyword>
<organism evidence="2 3">
    <name type="scientific">Acidiplasma aeolicum</name>
    <dbReference type="NCBI Taxonomy" id="507754"/>
    <lineage>
        <taxon>Archaea</taxon>
        <taxon>Methanobacteriati</taxon>
        <taxon>Thermoplasmatota</taxon>
        <taxon>Thermoplasmata</taxon>
        <taxon>Thermoplasmatales</taxon>
        <taxon>Ferroplasmaceae</taxon>
        <taxon>Acidiplasma</taxon>
    </lineage>
</organism>
<keyword evidence="1" id="KW-1133">Transmembrane helix</keyword>
<sequence length="301" mass="35258">MNAEYIIKIFINSLYSLINYSVTASWDILVKYGLSPYYSYTQFFNQNKGFMGFYNILISNIYIYVFSTAVIISALILFIKSSFDLNPDFRRYMVKAFSAFLLFWNSYYVAIYILKISYAFYIYIYRLNANWYNILNVSININNKLLSFLFTGSYLFSILLLFTIFIVRQALIIFFIIFMPMVSLLIIVPGTEKYVFKFIRMFFELVFFPFFSISMLYTLSFFSDDPFMQIGIIYVSALAPVYLMTEMFQLFRTGIYAIGEAAYINTIDTGSINPGYILNSGMSVDKTLDDQFGDETRLKFN</sequence>
<accession>A0A0Q0VXF9</accession>
<feature type="transmembrane region" description="Helical" evidence="1">
    <location>
        <begin position="202"/>
        <end position="221"/>
    </location>
</feature>
<proteinExistence type="predicted"/>
<keyword evidence="1" id="KW-0472">Membrane</keyword>
<dbReference type="EMBL" id="LKBG01000020">
    <property type="protein sequence ID" value="KQB36394.1"/>
    <property type="molecule type" value="Genomic_DNA"/>
</dbReference>
<dbReference type="AlphaFoldDB" id="A0A0Q0VXF9"/>
<feature type="transmembrane region" description="Helical" evidence="1">
    <location>
        <begin position="99"/>
        <end position="124"/>
    </location>
</feature>
<feature type="transmembrane region" description="Helical" evidence="1">
    <location>
        <begin position="172"/>
        <end position="190"/>
    </location>
</feature>
<comment type="caution">
    <text evidence="2">The sequence shown here is derived from an EMBL/GenBank/DDBJ whole genome shotgun (WGS) entry which is preliminary data.</text>
</comment>
<dbReference type="OrthoDB" id="385043at2157"/>
<keyword evidence="3" id="KW-1185">Reference proteome</keyword>
<name>A0A0Q0VXF9_9ARCH</name>
<feature type="transmembrane region" description="Helical" evidence="1">
    <location>
        <begin position="61"/>
        <end position="79"/>
    </location>
</feature>
<feature type="transmembrane region" description="Helical" evidence="1">
    <location>
        <begin position="227"/>
        <end position="245"/>
    </location>
</feature>
<feature type="transmembrane region" description="Helical" evidence="1">
    <location>
        <begin position="145"/>
        <end position="166"/>
    </location>
</feature>
<dbReference type="RefSeq" id="WP_048101498.1">
    <property type="nucleotide sequence ID" value="NZ_JBBYJF010000004.1"/>
</dbReference>
<reference evidence="2 3" key="1">
    <citation type="submission" date="2015-09" db="EMBL/GenBank/DDBJ databases">
        <title>Heavy metals and arsenic resistance mechanisms in polyextremophilic archaea of the family Ferroplasmaceae.</title>
        <authorList>
            <person name="Bulaev A.G."/>
            <person name="Kanygina A.V."/>
        </authorList>
    </citation>
    <scope>NUCLEOTIDE SEQUENCE [LARGE SCALE GENOMIC DNA]</scope>
    <source>
        <strain evidence="2 3">VT</strain>
    </source>
</reference>
<evidence type="ECO:0000313" key="3">
    <source>
        <dbReference type="Proteomes" id="UP000050320"/>
    </source>
</evidence>